<reference evidence="6" key="1">
    <citation type="journal article" date="2014" name="Front. Microbiol.">
        <title>High frequency of phylogenetically diverse reductive dehalogenase-homologous genes in deep subseafloor sedimentary metagenomes.</title>
        <authorList>
            <person name="Kawai M."/>
            <person name="Futagami T."/>
            <person name="Toyoda A."/>
            <person name="Takaki Y."/>
            <person name="Nishi S."/>
            <person name="Hori S."/>
            <person name="Arai W."/>
            <person name="Tsubouchi T."/>
            <person name="Morono Y."/>
            <person name="Uchiyama I."/>
            <person name="Ito T."/>
            <person name="Fujiyama A."/>
            <person name="Inagaki F."/>
            <person name="Takami H."/>
        </authorList>
    </citation>
    <scope>NUCLEOTIDE SEQUENCE</scope>
    <source>
        <strain evidence="6">Expedition CK06-06</strain>
    </source>
</reference>
<dbReference type="Pfam" id="PF00082">
    <property type="entry name" value="Peptidase_S8"/>
    <property type="match status" value="1"/>
</dbReference>
<protein>
    <recommendedName>
        <fullName evidence="5">Peptidase S8/S53 domain-containing protein</fullName>
    </recommendedName>
</protein>
<keyword evidence="3" id="KW-0378">Hydrolase</keyword>
<feature type="domain" description="Peptidase S8/S53" evidence="5">
    <location>
        <begin position="68"/>
        <end position="186"/>
    </location>
</feature>
<name>X1TTR0_9ZZZZ</name>
<organism evidence="6">
    <name type="scientific">marine sediment metagenome</name>
    <dbReference type="NCBI Taxonomy" id="412755"/>
    <lineage>
        <taxon>unclassified sequences</taxon>
        <taxon>metagenomes</taxon>
        <taxon>ecological metagenomes</taxon>
    </lineage>
</organism>
<evidence type="ECO:0000256" key="3">
    <source>
        <dbReference type="ARBA" id="ARBA00022801"/>
    </source>
</evidence>
<evidence type="ECO:0000256" key="2">
    <source>
        <dbReference type="ARBA" id="ARBA00022670"/>
    </source>
</evidence>
<dbReference type="GO" id="GO:0006508">
    <property type="term" value="P:proteolysis"/>
    <property type="evidence" value="ECO:0007669"/>
    <property type="project" value="UniProtKB-KW"/>
</dbReference>
<dbReference type="InterPro" id="IPR036852">
    <property type="entry name" value="Peptidase_S8/S53_dom_sf"/>
</dbReference>
<sequence>MKYIRLMALILCLIASAGAGDALPNPPAAGHIATYNQPEYHFEQISTKGWHLSKIMAPQAWQITAGESDILVAILDTGIDQNHPDLEGKVVSSINFTSSPTADDLNGHGTHIAGIIAAATYDANDSRGIAYNCSLMNVKVADDNGWCNSDAVAKGLVWAIDNGAKVINISLTITKPSPALEKAVNYAWSKG</sequence>
<dbReference type="GO" id="GO:0004252">
    <property type="term" value="F:serine-type endopeptidase activity"/>
    <property type="evidence" value="ECO:0007669"/>
    <property type="project" value="InterPro"/>
</dbReference>
<evidence type="ECO:0000259" key="5">
    <source>
        <dbReference type="Pfam" id="PF00082"/>
    </source>
</evidence>
<keyword evidence="2" id="KW-0645">Protease</keyword>
<dbReference type="PROSITE" id="PS00136">
    <property type="entry name" value="SUBTILASE_ASP"/>
    <property type="match status" value="1"/>
</dbReference>
<evidence type="ECO:0000256" key="4">
    <source>
        <dbReference type="ARBA" id="ARBA00022825"/>
    </source>
</evidence>
<comment type="caution">
    <text evidence="6">The sequence shown here is derived from an EMBL/GenBank/DDBJ whole genome shotgun (WGS) entry which is preliminary data.</text>
</comment>
<accession>X1TTR0</accession>
<dbReference type="InterPro" id="IPR050131">
    <property type="entry name" value="Peptidase_S8_subtilisin-like"/>
</dbReference>
<comment type="similarity">
    <text evidence="1">Belongs to the peptidase S8 family.</text>
</comment>
<dbReference type="InterPro" id="IPR015500">
    <property type="entry name" value="Peptidase_S8_subtilisin-rel"/>
</dbReference>
<dbReference type="PROSITE" id="PS00137">
    <property type="entry name" value="SUBTILASE_HIS"/>
    <property type="match status" value="1"/>
</dbReference>
<evidence type="ECO:0000313" key="6">
    <source>
        <dbReference type="EMBL" id="GAI83419.1"/>
    </source>
</evidence>
<dbReference type="InterPro" id="IPR000209">
    <property type="entry name" value="Peptidase_S8/S53_dom"/>
</dbReference>
<proteinExistence type="inferred from homology"/>
<dbReference type="PRINTS" id="PR00723">
    <property type="entry name" value="SUBTILISIN"/>
</dbReference>
<evidence type="ECO:0000256" key="1">
    <source>
        <dbReference type="ARBA" id="ARBA00011073"/>
    </source>
</evidence>
<keyword evidence="4" id="KW-0720">Serine protease</keyword>
<dbReference type="SUPFAM" id="SSF52743">
    <property type="entry name" value="Subtilisin-like"/>
    <property type="match status" value="1"/>
</dbReference>
<dbReference type="PANTHER" id="PTHR43806:SF11">
    <property type="entry name" value="CEREVISIN-RELATED"/>
    <property type="match status" value="1"/>
</dbReference>
<feature type="non-terminal residue" evidence="6">
    <location>
        <position position="191"/>
    </location>
</feature>
<dbReference type="PANTHER" id="PTHR43806">
    <property type="entry name" value="PEPTIDASE S8"/>
    <property type="match status" value="1"/>
</dbReference>
<dbReference type="PROSITE" id="PS51892">
    <property type="entry name" value="SUBTILASE"/>
    <property type="match status" value="1"/>
</dbReference>
<dbReference type="AlphaFoldDB" id="X1TTR0"/>
<gene>
    <name evidence="6" type="ORF">S12H4_19372</name>
</gene>
<dbReference type="InterPro" id="IPR023827">
    <property type="entry name" value="Peptidase_S8_Asp-AS"/>
</dbReference>
<dbReference type="EMBL" id="BARW01009681">
    <property type="protein sequence ID" value="GAI83419.1"/>
    <property type="molecule type" value="Genomic_DNA"/>
</dbReference>
<dbReference type="Gene3D" id="3.40.50.200">
    <property type="entry name" value="Peptidase S8/S53 domain"/>
    <property type="match status" value="1"/>
</dbReference>
<dbReference type="InterPro" id="IPR022398">
    <property type="entry name" value="Peptidase_S8_His-AS"/>
</dbReference>